<keyword evidence="2" id="KW-1185">Reference proteome</keyword>
<comment type="caution">
    <text evidence="1">The sequence shown here is derived from an EMBL/GenBank/DDBJ whole genome shotgun (WGS) entry which is preliminary data.</text>
</comment>
<dbReference type="SUPFAM" id="SSF140500">
    <property type="entry name" value="BAS1536-like"/>
    <property type="match status" value="1"/>
</dbReference>
<dbReference type="InterPro" id="IPR018540">
    <property type="entry name" value="Spo0E-like"/>
</dbReference>
<evidence type="ECO:0000313" key="1">
    <source>
        <dbReference type="EMBL" id="MFC6040855.1"/>
    </source>
</evidence>
<dbReference type="InterPro" id="IPR036638">
    <property type="entry name" value="HLH_DNA-bd_sf"/>
</dbReference>
<protein>
    <submittedName>
        <fullName evidence="1">Spo0E family sporulation regulatory protein-aspartic acid phosphatase</fullName>
    </submittedName>
</protein>
<dbReference type="Gene3D" id="4.10.280.10">
    <property type="entry name" value="Helix-loop-helix DNA-binding domain"/>
    <property type="match status" value="1"/>
</dbReference>
<evidence type="ECO:0000313" key="2">
    <source>
        <dbReference type="Proteomes" id="UP001596170"/>
    </source>
</evidence>
<dbReference type="Proteomes" id="UP001596170">
    <property type="component" value="Unassembled WGS sequence"/>
</dbReference>
<gene>
    <name evidence="1" type="ORF">ACFPYN_15620</name>
</gene>
<proteinExistence type="predicted"/>
<organism evidence="1 2">
    <name type="scientific">Paenisporosarcina macmurdoensis</name>
    <dbReference type="NCBI Taxonomy" id="212659"/>
    <lineage>
        <taxon>Bacteria</taxon>
        <taxon>Bacillati</taxon>
        <taxon>Bacillota</taxon>
        <taxon>Bacilli</taxon>
        <taxon>Bacillales</taxon>
        <taxon>Caryophanaceae</taxon>
        <taxon>Paenisporosarcina</taxon>
    </lineage>
</organism>
<accession>A0ABW1LA27</accession>
<dbReference type="EMBL" id="JBHSRI010000025">
    <property type="protein sequence ID" value="MFC6040855.1"/>
    <property type="molecule type" value="Genomic_DNA"/>
</dbReference>
<dbReference type="RefSeq" id="WP_377735867.1">
    <property type="nucleotide sequence ID" value="NZ_JBHSRI010000025.1"/>
</dbReference>
<dbReference type="Pfam" id="PF09388">
    <property type="entry name" value="SpoOE-like"/>
    <property type="match status" value="1"/>
</dbReference>
<dbReference type="InterPro" id="IPR037208">
    <property type="entry name" value="Spo0E-like_sf"/>
</dbReference>
<sequence>MRTKMVYKQHVLLKQITIKKKDMYKKAKQLGYTHALVIASSQELDTLLNYYQGIFPYDEVG</sequence>
<reference evidence="2" key="1">
    <citation type="journal article" date="2019" name="Int. J. Syst. Evol. Microbiol.">
        <title>The Global Catalogue of Microorganisms (GCM) 10K type strain sequencing project: providing services to taxonomists for standard genome sequencing and annotation.</title>
        <authorList>
            <consortium name="The Broad Institute Genomics Platform"/>
            <consortium name="The Broad Institute Genome Sequencing Center for Infectious Disease"/>
            <person name="Wu L."/>
            <person name="Ma J."/>
        </authorList>
    </citation>
    <scope>NUCLEOTIDE SEQUENCE [LARGE SCALE GENOMIC DNA]</scope>
    <source>
        <strain evidence="2">CCUG 54527</strain>
    </source>
</reference>
<name>A0ABW1LA27_9BACL</name>